<reference evidence="1 2" key="1">
    <citation type="journal article" date="2016" name="Int. J. Syst. Evol. Microbiol.">
        <title>Tessaracoccus flavus sp. nov., isolated from the drainage system of a lindane-producing factory.</title>
        <authorList>
            <person name="Kumari R."/>
            <person name="Singh P."/>
            <person name="Schumann P."/>
            <person name="Lal R."/>
        </authorList>
    </citation>
    <scope>NUCLEOTIDE SEQUENCE [LARGE SCALE GENOMIC DNA]</scope>
    <source>
        <strain evidence="1 2">RP1T</strain>
    </source>
</reference>
<dbReference type="SUPFAM" id="SSF53474">
    <property type="entry name" value="alpha/beta-Hydrolases"/>
    <property type="match status" value="1"/>
</dbReference>
<dbReference type="InterPro" id="IPR029058">
    <property type="entry name" value="AB_hydrolase_fold"/>
</dbReference>
<dbReference type="InterPro" id="IPR000073">
    <property type="entry name" value="AB_hydrolase_1"/>
</dbReference>
<sequence length="261" mass="28189">MPDSDAPEITHQSAEHWFICDDYELRILEFDGPGGTVPTFVLVHGIGVSSLYMAPLAEKLAAHGRVLLMDLPGFGGVPQPEDDLDVEGFARVIRSGLEALKASRVVMIGHSMGAQFVVELALLAPEFGGRVVLVAPVVPPGSRDTRTVLADFIRSSFSERLPAAMLSVQGYLQTAPSWVAAVFPAMLEYRIERRIEGLKGRLAILRGDEDVLCTDEWVDELARAARGCEVTTTLVEGASHQVVVDHADWVVAAALDVCETA</sequence>
<dbReference type="OrthoDB" id="7958481at2"/>
<evidence type="ECO:0000313" key="1">
    <source>
        <dbReference type="EMBL" id="AQP44411.1"/>
    </source>
</evidence>
<dbReference type="InterPro" id="IPR050266">
    <property type="entry name" value="AB_hydrolase_sf"/>
</dbReference>
<name>A0A1Q2CE91_9ACTN</name>
<dbReference type="GO" id="GO:0016020">
    <property type="term" value="C:membrane"/>
    <property type="evidence" value="ECO:0007669"/>
    <property type="project" value="TreeGrafter"/>
</dbReference>
<dbReference type="AlphaFoldDB" id="A0A1Q2CE91"/>
<gene>
    <name evidence="1" type="ORF">RPIT_05935</name>
</gene>
<dbReference type="Pfam" id="PF12697">
    <property type="entry name" value="Abhydrolase_6"/>
    <property type="match status" value="1"/>
</dbReference>
<evidence type="ECO:0000313" key="2">
    <source>
        <dbReference type="Proteomes" id="UP000188324"/>
    </source>
</evidence>
<dbReference type="KEGG" id="tfl:RPIT_05935"/>
<dbReference type="Proteomes" id="UP000188324">
    <property type="component" value="Chromosome"/>
</dbReference>
<dbReference type="PANTHER" id="PTHR43798:SF33">
    <property type="entry name" value="HYDROLASE, PUTATIVE (AFU_ORTHOLOGUE AFUA_2G14860)-RELATED"/>
    <property type="match status" value="1"/>
</dbReference>
<dbReference type="STRING" id="1610493.RPIT_05935"/>
<accession>A0A1Q2CE91</accession>
<dbReference type="PRINTS" id="PR00111">
    <property type="entry name" value="ABHYDROLASE"/>
</dbReference>
<dbReference type="PANTHER" id="PTHR43798">
    <property type="entry name" value="MONOACYLGLYCEROL LIPASE"/>
    <property type="match status" value="1"/>
</dbReference>
<organism evidence="1 2">
    <name type="scientific">Tessaracoccus flavus</name>
    <dbReference type="NCBI Taxonomy" id="1610493"/>
    <lineage>
        <taxon>Bacteria</taxon>
        <taxon>Bacillati</taxon>
        <taxon>Actinomycetota</taxon>
        <taxon>Actinomycetes</taxon>
        <taxon>Propionibacteriales</taxon>
        <taxon>Propionibacteriaceae</taxon>
        <taxon>Tessaracoccus</taxon>
    </lineage>
</organism>
<dbReference type="RefSeq" id="WP_077341537.1">
    <property type="nucleotide sequence ID" value="NZ_CP019605.1"/>
</dbReference>
<protein>
    <submittedName>
        <fullName evidence="1">Uncharacterized protein</fullName>
    </submittedName>
</protein>
<dbReference type="EMBL" id="CP019605">
    <property type="protein sequence ID" value="AQP44411.1"/>
    <property type="molecule type" value="Genomic_DNA"/>
</dbReference>
<keyword evidence="2" id="KW-1185">Reference proteome</keyword>
<proteinExistence type="predicted"/>
<dbReference type="Gene3D" id="3.40.50.1820">
    <property type="entry name" value="alpha/beta hydrolase"/>
    <property type="match status" value="1"/>
</dbReference>
<dbReference type="GO" id="GO:0003824">
    <property type="term" value="F:catalytic activity"/>
    <property type="evidence" value="ECO:0007669"/>
    <property type="project" value="UniProtKB-ARBA"/>
</dbReference>